<dbReference type="AlphaFoldDB" id="A0A8E2BH06"/>
<name>A0A8E2BH06_9HYPH</name>
<proteinExistence type="predicted"/>
<organism evidence="1 2">
    <name type="scientific">Aminobacter carboxidus</name>
    <dbReference type="NCBI Taxonomy" id="376165"/>
    <lineage>
        <taxon>Bacteria</taxon>
        <taxon>Pseudomonadati</taxon>
        <taxon>Pseudomonadota</taxon>
        <taxon>Alphaproteobacteria</taxon>
        <taxon>Hyphomicrobiales</taxon>
        <taxon>Phyllobacteriaceae</taxon>
        <taxon>Aminobacter</taxon>
    </lineage>
</organism>
<dbReference type="Proteomes" id="UP000532373">
    <property type="component" value="Unassembled WGS sequence"/>
</dbReference>
<gene>
    <name evidence="1" type="ORF">HNQ96_006278</name>
</gene>
<sequence>MEDKRQRHTEDYARLDAQKRVPRIVAAIAENQTQRMIEKSTSDRTATMIVAASVACGRFASYGVKNNIASAMPTAVKTPAAARYRAGVEIDDRASEPAGDRMAEQLASTAWYSIVSVARSLMPDSRIVMSIGPPLH</sequence>
<dbReference type="EMBL" id="JACHGI010000029">
    <property type="protein sequence ID" value="MBB6470380.1"/>
    <property type="molecule type" value="Genomic_DNA"/>
</dbReference>
<comment type="caution">
    <text evidence="1">The sequence shown here is derived from an EMBL/GenBank/DDBJ whole genome shotgun (WGS) entry which is preliminary data.</text>
</comment>
<reference evidence="1 2" key="1">
    <citation type="submission" date="2020-08" db="EMBL/GenBank/DDBJ databases">
        <title>Genomic Encyclopedia of Type Strains, Phase IV (KMG-IV): sequencing the most valuable type-strain genomes for metagenomic binning, comparative biology and taxonomic classification.</title>
        <authorList>
            <person name="Goeker M."/>
        </authorList>
    </citation>
    <scope>NUCLEOTIDE SEQUENCE [LARGE SCALE GENOMIC DNA]</scope>
    <source>
        <strain evidence="1 2">DSM 17454</strain>
    </source>
</reference>
<protein>
    <submittedName>
        <fullName evidence="1">Uncharacterized protein</fullName>
    </submittedName>
</protein>
<accession>A0A8E2BH06</accession>
<evidence type="ECO:0000313" key="1">
    <source>
        <dbReference type="EMBL" id="MBB6470380.1"/>
    </source>
</evidence>
<evidence type="ECO:0000313" key="2">
    <source>
        <dbReference type="Proteomes" id="UP000532373"/>
    </source>
</evidence>